<organism evidence="2 3">
    <name type="scientific">Xenopus laevis</name>
    <name type="common">African clawed frog</name>
    <dbReference type="NCBI Taxonomy" id="8355"/>
    <lineage>
        <taxon>Eukaryota</taxon>
        <taxon>Metazoa</taxon>
        <taxon>Chordata</taxon>
        <taxon>Craniata</taxon>
        <taxon>Vertebrata</taxon>
        <taxon>Euteleostomi</taxon>
        <taxon>Amphibia</taxon>
        <taxon>Batrachia</taxon>
        <taxon>Anura</taxon>
        <taxon>Pipoidea</taxon>
        <taxon>Pipidae</taxon>
        <taxon>Xenopodinae</taxon>
        <taxon>Xenopus</taxon>
        <taxon>Xenopus</taxon>
    </lineage>
</organism>
<proteinExistence type="predicted"/>
<accession>A0A974HK52</accession>
<dbReference type="Proteomes" id="UP000694892">
    <property type="component" value="Chromosome 5L"/>
</dbReference>
<keyword evidence="1" id="KW-0812">Transmembrane</keyword>
<name>A0A974HK52_XENLA</name>
<keyword evidence="1" id="KW-1133">Transmembrane helix</keyword>
<evidence type="ECO:0000313" key="2">
    <source>
        <dbReference type="EMBL" id="OCT80823.1"/>
    </source>
</evidence>
<dbReference type="EMBL" id="CM004474">
    <property type="protein sequence ID" value="OCT80823.1"/>
    <property type="molecule type" value="Genomic_DNA"/>
</dbReference>
<sequence length="90" mass="10409">MRCINSAQRGHHERKRCSGKKAAGVVLTRSLIAAEMLLLPLMWQLLKCIITMRPHKEKFRTHNYRELAFKFYISPSISILSNPSIVKVIM</sequence>
<feature type="transmembrane region" description="Helical" evidence="1">
    <location>
        <begin position="21"/>
        <end position="43"/>
    </location>
</feature>
<protein>
    <submittedName>
        <fullName evidence="2">Uncharacterized protein</fullName>
    </submittedName>
</protein>
<evidence type="ECO:0000313" key="3">
    <source>
        <dbReference type="Proteomes" id="UP000694892"/>
    </source>
</evidence>
<dbReference type="AlphaFoldDB" id="A0A974HK52"/>
<keyword evidence="1" id="KW-0472">Membrane</keyword>
<evidence type="ECO:0000256" key="1">
    <source>
        <dbReference type="SAM" id="Phobius"/>
    </source>
</evidence>
<reference evidence="3" key="1">
    <citation type="journal article" date="2016" name="Nature">
        <title>Genome evolution in the allotetraploid frog Xenopus laevis.</title>
        <authorList>
            <person name="Session A.M."/>
            <person name="Uno Y."/>
            <person name="Kwon T."/>
            <person name="Chapman J.A."/>
            <person name="Toyoda A."/>
            <person name="Takahashi S."/>
            <person name="Fukui A."/>
            <person name="Hikosaka A."/>
            <person name="Suzuki A."/>
            <person name="Kondo M."/>
            <person name="van Heeringen S.J."/>
            <person name="Quigley I."/>
            <person name="Heinz S."/>
            <person name="Ogino H."/>
            <person name="Ochi H."/>
            <person name="Hellsten U."/>
            <person name="Lyons J.B."/>
            <person name="Simakov O."/>
            <person name="Putnam N."/>
            <person name="Stites J."/>
            <person name="Kuroki Y."/>
            <person name="Tanaka T."/>
            <person name="Michiue T."/>
            <person name="Watanabe M."/>
            <person name="Bogdanovic O."/>
            <person name="Lister R."/>
            <person name="Georgiou G."/>
            <person name="Paranjpe S.S."/>
            <person name="van Kruijsbergen I."/>
            <person name="Shu S."/>
            <person name="Carlson J."/>
            <person name="Kinoshita T."/>
            <person name="Ohta Y."/>
            <person name="Mawaribuchi S."/>
            <person name="Jenkins J."/>
            <person name="Grimwood J."/>
            <person name="Schmutz J."/>
            <person name="Mitros T."/>
            <person name="Mozaffari S.V."/>
            <person name="Suzuki Y."/>
            <person name="Haramoto Y."/>
            <person name="Yamamoto T.S."/>
            <person name="Takagi C."/>
            <person name="Heald R."/>
            <person name="Miller K."/>
            <person name="Haudenschild C."/>
            <person name="Kitzman J."/>
            <person name="Nakayama T."/>
            <person name="Izutsu Y."/>
            <person name="Robert J."/>
            <person name="Fortriede J."/>
            <person name="Burns K."/>
            <person name="Lotay V."/>
            <person name="Karimi K."/>
            <person name="Yasuoka Y."/>
            <person name="Dichmann D.S."/>
            <person name="Flajnik M.F."/>
            <person name="Houston D.W."/>
            <person name="Shendure J."/>
            <person name="DuPasquier L."/>
            <person name="Vize P.D."/>
            <person name="Zorn A.M."/>
            <person name="Ito M."/>
            <person name="Marcotte E.M."/>
            <person name="Wallingford J.B."/>
            <person name="Ito Y."/>
            <person name="Asashima M."/>
            <person name="Ueno N."/>
            <person name="Matsuda Y."/>
            <person name="Veenstra G.J."/>
            <person name="Fujiyama A."/>
            <person name="Harland R.M."/>
            <person name="Taira M."/>
            <person name="Rokhsar D.S."/>
        </authorList>
    </citation>
    <scope>NUCLEOTIDE SEQUENCE [LARGE SCALE GENOMIC DNA]</scope>
    <source>
        <strain evidence="3">J</strain>
    </source>
</reference>
<gene>
    <name evidence="2" type="ORF">XELAEV_18027635mg</name>
</gene>